<dbReference type="KEGG" id="fli:Fleli_3563"/>
<keyword evidence="1" id="KW-0812">Transmembrane</keyword>
<evidence type="ECO:0000256" key="1">
    <source>
        <dbReference type="SAM" id="Phobius"/>
    </source>
</evidence>
<dbReference type="EMBL" id="CP003345">
    <property type="protein sequence ID" value="AFM05882.1"/>
    <property type="molecule type" value="Genomic_DNA"/>
</dbReference>
<keyword evidence="1" id="KW-1133">Transmembrane helix</keyword>
<keyword evidence="1" id="KW-0472">Membrane</keyword>
<evidence type="ECO:0000313" key="2">
    <source>
        <dbReference type="EMBL" id="AFM05882.1"/>
    </source>
</evidence>
<sequence length="206" mass="22871" precursor="true">MAEIKIERKKTIIPWLLGLLLLAAVIGGVYFAFYYSNNAESEVMADEVVPNEILPVEENTEANNLPTAVDDFIIFANEESPYQDGEMEIHHKYTSDAIRKMSAALVAIADKKGMADQMNVQDLSAKLNADADEIQKNWKSTDHADHIKQAFLQISGAVNQLSDGSSENLRKEANDIDPNKLTLEQKADVKDFIDKTASVMKQLATI</sequence>
<dbReference type="OrthoDB" id="952668at2"/>
<protein>
    <submittedName>
        <fullName evidence="2">Uncharacterized protein</fullName>
    </submittedName>
</protein>
<dbReference type="AlphaFoldDB" id="I4APJ7"/>
<keyword evidence="3" id="KW-1185">Reference proteome</keyword>
<accession>I4APJ7</accession>
<dbReference type="RefSeq" id="WP_014799307.1">
    <property type="nucleotide sequence ID" value="NC_018018.1"/>
</dbReference>
<dbReference type="Proteomes" id="UP000006054">
    <property type="component" value="Chromosome"/>
</dbReference>
<feature type="transmembrane region" description="Helical" evidence="1">
    <location>
        <begin position="12"/>
        <end position="35"/>
    </location>
</feature>
<reference evidence="3" key="1">
    <citation type="submission" date="2012-06" db="EMBL/GenBank/DDBJ databases">
        <title>The complete genome of Flexibacter litoralis DSM 6794.</title>
        <authorList>
            <person name="Lucas S."/>
            <person name="Copeland A."/>
            <person name="Lapidus A."/>
            <person name="Glavina del Rio T."/>
            <person name="Dalin E."/>
            <person name="Tice H."/>
            <person name="Bruce D."/>
            <person name="Goodwin L."/>
            <person name="Pitluck S."/>
            <person name="Peters L."/>
            <person name="Ovchinnikova G."/>
            <person name="Lu M."/>
            <person name="Kyrpides N."/>
            <person name="Mavromatis K."/>
            <person name="Ivanova N."/>
            <person name="Brettin T."/>
            <person name="Detter J.C."/>
            <person name="Han C."/>
            <person name="Larimer F."/>
            <person name="Land M."/>
            <person name="Hauser L."/>
            <person name="Markowitz V."/>
            <person name="Cheng J.-F."/>
            <person name="Hugenholtz P."/>
            <person name="Woyke T."/>
            <person name="Wu D."/>
            <person name="Spring S."/>
            <person name="Lang E."/>
            <person name="Kopitz M."/>
            <person name="Brambilla E."/>
            <person name="Klenk H.-P."/>
            <person name="Eisen J.A."/>
        </authorList>
    </citation>
    <scope>NUCLEOTIDE SEQUENCE [LARGE SCALE GENOMIC DNA]</scope>
    <source>
        <strain evidence="3">ATCC 23117 / DSM 6794 / NBRC 15988 / NCIMB 1366 / Sio-4</strain>
    </source>
</reference>
<organism evidence="2 3">
    <name type="scientific">Bernardetia litoralis (strain ATCC 23117 / DSM 6794 / NBRC 15988 / NCIMB 1366 / Fx l1 / Sio-4)</name>
    <name type="common">Flexibacter litoralis</name>
    <dbReference type="NCBI Taxonomy" id="880071"/>
    <lineage>
        <taxon>Bacteria</taxon>
        <taxon>Pseudomonadati</taxon>
        <taxon>Bacteroidota</taxon>
        <taxon>Cytophagia</taxon>
        <taxon>Cytophagales</taxon>
        <taxon>Bernardetiaceae</taxon>
        <taxon>Bernardetia</taxon>
    </lineage>
</organism>
<gene>
    <name evidence="2" type="ordered locus">Fleli_3563</name>
</gene>
<dbReference type="STRING" id="880071.Fleli_3563"/>
<proteinExistence type="predicted"/>
<evidence type="ECO:0000313" key="3">
    <source>
        <dbReference type="Proteomes" id="UP000006054"/>
    </source>
</evidence>
<name>I4APJ7_BERLS</name>
<dbReference type="HOGENOM" id="CLU_1298316_0_0_10"/>